<name>A0A0K2T0D3_LEPSM</name>
<dbReference type="AlphaFoldDB" id="A0A0K2T0D3"/>
<organism evidence="1">
    <name type="scientific">Lepeophtheirus salmonis</name>
    <name type="common">Salmon louse</name>
    <name type="synonym">Caligus salmonis</name>
    <dbReference type="NCBI Taxonomy" id="72036"/>
    <lineage>
        <taxon>Eukaryota</taxon>
        <taxon>Metazoa</taxon>
        <taxon>Ecdysozoa</taxon>
        <taxon>Arthropoda</taxon>
        <taxon>Crustacea</taxon>
        <taxon>Multicrustacea</taxon>
        <taxon>Hexanauplia</taxon>
        <taxon>Copepoda</taxon>
        <taxon>Siphonostomatoida</taxon>
        <taxon>Caligidae</taxon>
        <taxon>Lepeophtheirus</taxon>
    </lineage>
</organism>
<feature type="non-terminal residue" evidence="1">
    <location>
        <position position="92"/>
    </location>
</feature>
<protein>
    <submittedName>
        <fullName evidence="1">Uncharacterized protein</fullName>
    </submittedName>
</protein>
<reference evidence="1" key="1">
    <citation type="submission" date="2014-05" db="EMBL/GenBank/DDBJ databases">
        <authorList>
            <person name="Chronopoulou M."/>
        </authorList>
    </citation>
    <scope>NUCLEOTIDE SEQUENCE</scope>
    <source>
        <tissue evidence="1">Whole organism</tissue>
    </source>
</reference>
<evidence type="ECO:0000313" key="1">
    <source>
        <dbReference type="EMBL" id="CDW18936.1"/>
    </source>
</evidence>
<proteinExistence type="predicted"/>
<sequence length="92" mass="10615">MRKLHTYTHLITCKNVKTTTKKATRVRSPSHQCRESCSGISIRTPYNIKKSITAPYINKNQNFCWNNMADFMWASTSLDLKALEFAVCNNNK</sequence>
<accession>A0A0K2T0D3</accession>
<dbReference type="EMBL" id="HACA01001575">
    <property type="protein sequence ID" value="CDW18936.1"/>
    <property type="molecule type" value="Transcribed_RNA"/>
</dbReference>